<accession>A0AAD7NVF0</accession>
<organism evidence="1 2">
    <name type="scientific">Mycena metata</name>
    <dbReference type="NCBI Taxonomy" id="1033252"/>
    <lineage>
        <taxon>Eukaryota</taxon>
        <taxon>Fungi</taxon>
        <taxon>Dikarya</taxon>
        <taxon>Basidiomycota</taxon>
        <taxon>Agaricomycotina</taxon>
        <taxon>Agaricomycetes</taxon>
        <taxon>Agaricomycetidae</taxon>
        <taxon>Agaricales</taxon>
        <taxon>Marasmiineae</taxon>
        <taxon>Mycenaceae</taxon>
        <taxon>Mycena</taxon>
    </lineage>
</organism>
<keyword evidence="2" id="KW-1185">Reference proteome</keyword>
<comment type="caution">
    <text evidence="1">The sequence shown here is derived from an EMBL/GenBank/DDBJ whole genome shotgun (WGS) entry which is preliminary data.</text>
</comment>
<evidence type="ECO:0000313" key="1">
    <source>
        <dbReference type="EMBL" id="KAJ7777403.1"/>
    </source>
</evidence>
<dbReference type="Proteomes" id="UP001215598">
    <property type="component" value="Unassembled WGS sequence"/>
</dbReference>
<sequence length="571" mass="63598">MSSVSPIVEVSALIGTGTEMHRSLRIPEIIGLIFSHLNPHVEGDAQALATLARTRKAFHDIALDALWRYQSSIINLLRCMPSDLWEVQPPDITATPPRYRQTWTPRRAIVRSDCESKNFHRVRSLLSSGTHDLVEVYRSFQAFLQGDSLLPNLQKLQWYHHFAPELMNIFLGSRINSIHLMGYCGPGLLPTLASRYSTQLDNVSIRADVTNQEEVGESWVRGEELSLDRLSTFVCALTRVKSLHVRSLNVAAFMHLGHLSTLEILHASLPTSLTFPDIASRRLFGYLREAKIFIPQGAEIGLLPLTAFVRTWNTPALESFEATCMFRGSPAGTVKLVEDLYRALASHCSHNSLQILNFHISHSVEDAAEFVLPGHSLRLLFLFTRLTVLSLRIDAGFALDDATVAELVHSWPSLEELQLVSDTHHHPPGNTLLGIRALAEHCPRLHTLEMTLDATTIPLPTKNPVSQAIHGCLSSLDVAFSSISNASSVAHFLSSIFTSLKEVKTALEINDEEDDGDDPSVRLQRGYHKLWKEVEALIPALVEIQEEEWNYGYVYAAKHILPSPDTAVASS</sequence>
<protein>
    <recommendedName>
        <fullName evidence="3">F-box domain-containing protein</fullName>
    </recommendedName>
</protein>
<reference evidence="1" key="1">
    <citation type="submission" date="2023-03" db="EMBL/GenBank/DDBJ databases">
        <title>Massive genome expansion in bonnet fungi (Mycena s.s.) driven by repeated elements and novel gene families across ecological guilds.</title>
        <authorList>
            <consortium name="Lawrence Berkeley National Laboratory"/>
            <person name="Harder C.B."/>
            <person name="Miyauchi S."/>
            <person name="Viragh M."/>
            <person name="Kuo A."/>
            <person name="Thoen E."/>
            <person name="Andreopoulos B."/>
            <person name="Lu D."/>
            <person name="Skrede I."/>
            <person name="Drula E."/>
            <person name="Henrissat B."/>
            <person name="Morin E."/>
            <person name="Kohler A."/>
            <person name="Barry K."/>
            <person name="LaButti K."/>
            <person name="Morin E."/>
            <person name="Salamov A."/>
            <person name="Lipzen A."/>
            <person name="Mereny Z."/>
            <person name="Hegedus B."/>
            <person name="Baldrian P."/>
            <person name="Stursova M."/>
            <person name="Weitz H."/>
            <person name="Taylor A."/>
            <person name="Grigoriev I.V."/>
            <person name="Nagy L.G."/>
            <person name="Martin F."/>
            <person name="Kauserud H."/>
        </authorList>
    </citation>
    <scope>NUCLEOTIDE SEQUENCE</scope>
    <source>
        <strain evidence="1">CBHHK182m</strain>
    </source>
</reference>
<proteinExistence type="predicted"/>
<dbReference type="InterPro" id="IPR032675">
    <property type="entry name" value="LRR_dom_sf"/>
</dbReference>
<dbReference type="Gene3D" id="3.80.10.10">
    <property type="entry name" value="Ribonuclease Inhibitor"/>
    <property type="match status" value="1"/>
</dbReference>
<evidence type="ECO:0008006" key="3">
    <source>
        <dbReference type="Google" id="ProtNLM"/>
    </source>
</evidence>
<dbReference type="EMBL" id="JARKIB010000008">
    <property type="protein sequence ID" value="KAJ7777403.1"/>
    <property type="molecule type" value="Genomic_DNA"/>
</dbReference>
<name>A0AAD7NVF0_9AGAR</name>
<gene>
    <name evidence="1" type="ORF">B0H16DRAFT_1505370</name>
</gene>
<evidence type="ECO:0000313" key="2">
    <source>
        <dbReference type="Proteomes" id="UP001215598"/>
    </source>
</evidence>
<dbReference type="AlphaFoldDB" id="A0AAD7NVF0"/>